<dbReference type="InParanoid" id="A0A0H2RZ71"/>
<dbReference type="PANTHER" id="PTHR21686">
    <property type="entry name" value="DEOXYNUCLEOTIDYLTRANSFERASE TERMINAL-INTERACTING PROTEIN 2"/>
    <property type="match status" value="1"/>
</dbReference>
<dbReference type="InterPro" id="IPR039883">
    <property type="entry name" value="Fcf2/DNTTIP2"/>
</dbReference>
<dbReference type="OrthoDB" id="427886at2759"/>
<evidence type="ECO:0000313" key="5">
    <source>
        <dbReference type="EMBL" id="KLO14823.1"/>
    </source>
</evidence>
<evidence type="ECO:0000313" key="6">
    <source>
        <dbReference type="Proteomes" id="UP000053477"/>
    </source>
</evidence>
<evidence type="ECO:0000256" key="3">
    <source>
        <dbReference type="SAM" id="MobiDB-lite"/>
    </source>
</evidence>
<dbReference type="GO" id="GO:0006396">
    <property type="term" value="P:RNA processing"/>
    <property type="evidence" value="ECO:0007669"/>
    <property type="project" value="TreeGrafter"/>
</dbReference>
<dbReference type="Pfam" id="PF08698">
    <property type="entry name" value="Fcf2"/>
    <property type="match status" value="1"/>
</dbReference>
<keyword evidence="2" id="KW-0539">Nucleus</keyword>
<gene>
    <name evidence="5" type="ORF">SCHPADRAFT_850500</name>
</gene>
<comment type="subcellular location">
    <subcellularLocation>
        <location evidence="1">Nucleus</location>
        <location evidence="1">Nucleolus</location>
    </subcellularLocation>
</comment>
<feature type="compositionally biased region" description="Basic and acidic residues" evidence="3">
    <location>
        <begin position="1"/>
        <end position="17"/>
    </location>
</feature>
<evidence type="ECO:0000256" key="2">
    <source>
        <dbReference type="ARBA" id="ARBA00023242"/>
    </source>
</evidence>
<feature type="compositionally biased region" description="Basic and acidic residues" evidence="3">
    <location>
        <begin position="96"/>
        <end position="114"/>
    </location>
</feature>
<dbReference type="STRING" id="27342.A0A0H2RZ71"/>
<sequence>MESLLEKARENMREKAKAAPGFEENPDEIRLSDEAPRPKDLPSLDPGNLPAPYFEFKKSRREGGLASARDVDSESLKKASSSISAPEPGKSLLPQIKKDGSIMTKKEKKTEKQKSAALGWADVPTPDAAELPRLYREVEALRLRNTLDPKRFYKKEEGEGKGIKGLPKQFAIGTIIPTNTPFGTASSDNLARAERKRTLVDELVDDSEAKRYAKRKFGDLQSVRAARGRGTFAKRFGHRRQKW</sequence>
<evidence type="ECO:0000256" key="1">
    <source>
        <dbReference type="ARBA" id="ARBA00004604"/>
    </source>
</evidence>
<feature type="compositionally biased region" description="Basic and acidic residues" evidence="3">
    <location>
        <begin position="27"/>
        <end position="42"/>
    </location>
</feature>
<name>A0A0H2RZ71_9AGAM</name>
<dbReference type="FunCoup" id="A0A0H2RZ71">
    <property type="interactions" value="109"/>
</dbReference>
<feature type="domain" description="Fcf2 pre-rRNA processing C-terminal" evidence="4">
    <location>
        <begin position="113"/>
        <end position="216"/>
    </location>
</feature>
<dbReference type="Proteomes" id="UP000053477">
    <property type="component" value="Unassembled WGS sequence"/>
</dbReference>
<keyword evidence="6" id="KW-1185">Reference proteome</keyword>
<organism evidence="5 6">
    <name type="scientific">Schizopora paradoxa</name>
    <dbReference type="NCBI Taxonomy" id="27342"/>
    <lineage>
        <taxon>Eukaryota</taxon>
        <taxon>Fungi</taxon>
        <taxon>Dikarya</taxon>
        <taxon>Basidiomycota</taxon>
        <taxon>Agaricomycotina</taxon>
        <taxon>Agaricomycetes</taxon>
        <taxon>Hymenochaetales</taxon>
        <taxon>Schizoporaceae</taxon>
        <taxon>Schizopora</taxon>
    </lineage>
</organism>
<dbReference type="AlphaFoldDB" id="A0A0H2RZ71"/>
<dbReference type="PANTHER" id="PTHR21686:SF12">
    <property type="entry name" value="DEOXYNUCLEOTIDYLTRANSFERASE TERMINAL-INTERACTING PROTEIN 2"/>
    <property type="match status" value="1"/>
</dbReference>
<feature type="region of interest" description="Disordered" evidence="3">
    <location>
        <begin position="1"/>
        <end position="120"/>
    </location>
</feature>
<dbReference type="EMBL" id="KQ085938">
    <property type="protein sequence ID" value="KLO14823.1"/>
    <property type="molecule type" value="Genomic_DNA"/>
</dbReference>
<accession>A0A0H2RZ71</accession>
<evidence type="ECO:0000259" key="4">
    <source>
        <dbReference type="Pfam" id="PF08698"/>
    </source>
</evidence>
<dbReference type="InterPro" id="IPR014810">
    <property type="entry name" value="Fcf2_C"/>
</dbReference>
<dbReference type="GO" id="GO:0005730">
    <property type="term" value="C:nucleolus"/>
    <property type="evidence" value="ECO:0007669"/>
    <property type="project" value="UniProtKB-SubCell"/>
</dbReference>
<protein>
    <submittedName>
        <fullName evidence="5">Fcf2-domain-containing protein</fullName>
    </submittedName>
</protein>
<feature type="compositionally biased region" description="Basic and acidic residues" evidence="3">
    <location>
        <begin position="55"/>
        <end position="77"/>
    </location>
</feature>
<reference evidence="5 6" key="1">
    <citation type="submission" date="2015-04" db="EMBL/GenBank/DDBJ databases">
        <title>Complete genome sequence of Schizopora paradoxa KUC8140, a cosmopolitan wood degrader in East Asia.</title>
        <authorList>
            <consortium name="DOE Joint Genome Institute"/>
            <person name="Min B."/>
            <person name="Park H."/>
            <person name="Jang Y."/>
            <person name="Kim J.-J."/>
            <person name="Kim K.H."/>
            <person name="Pangilinan J."/>
            <person name="Lipzen A."/>
            <person name="Riley R."/>
            <person name="Grigoriev I.V."/>
            <person name="Spatafora J.W."/>
            <person name="Choi I.-G."/>
        </authorList>
    </citation>
    <scope>NUCLEOTIDE SEQUENCE [LARGE SCALE GENOMIC DNA]</scope>
    <source>
        <strain evidence="5 6">KUC8140</strain>
    </source>
</reference>
<proteinExistence type="predicted"/>
<dbReference type="GO" id="GO:0003723">
    <property type="term" value="F:RNA binding"/>
    <property type="evidence" value="ECO:0007669"/>
    <property type="project" value="TreeGrafter"/>
</dbReference>